<name>A0A7I7T9Q2_9MYCO</name>
<sequence length="96" mass="9149">MIGAAVTGTAAAGAATGTGAAVSGSAAPTAEAALPIMSGTAVGDDANCSMMLPQGTPGLGSAPASGLEMQLSKIMAALPTDTAAGRWMFDDTLPRP</sequence>
<keyword evidence="3" id="KW-1185">Reference proteome</keyword>
<accession>A0A7I7T9Q2</accession>
<feature type="region of interest" description="Disordered" evidence="1">
    <location>
        <begin position="1"/>
        <end position="24"/>
    </location>
</feature>
<reference evidence="2 3" key="1">
    <citation type="journal article" date="2019" name="Emerg. Microbes Infect.">
        <title>Comprehensive subspecies identification of 175 nontuberculous mycobacteria species based on 7547 genomic profiles.</title>
        <authorList>
            <person name="Matsumoto Y."/>
            <person name="Kinjo T."/>
            <person name="Motooka D."/>
            <person name="Nabeya D."/>
            <person name="Jung N."/>
            <person name="Uechi K."/>
            <person name="Horii T."/>
            <person name="Iida T."/>
            <person name="Fujita J."/>
            <person name="Nakamura S."/>
        </authorList>
    </citation>
    <scope>NUCLEOTIDE SEQUENCE [LARGE SCALE GENOMIC DNA]</scope>
    <source>
        <strain evidence="2 3">JCM 30396</strain>
    </source>
</reference>
<evidence type="ECO:0000313" key="3">
    <source>
        <dbReference type="Proteomes" id="UP000467148"/>
    </source>
</evidence>
<organism evidence="2 3">
    <name type="scientific">Mycolicibacterium helvum</name>
    <dbReference type="NCBI Taxonomy" id="1534349"/>
    <lineage>
        <taxon>Bacteria</taxon>
        <taxon>Bacillati</taxon>
        <taxon>Actinomycetota</taxon>
        <taxon>Actinomycetes</taxon>
        <taxon>Mycobacteriales</taxon>
        <taxon>Mycobacteriaceae</taxon>
        <taxon>Mycolicibacterium</taxon>
    </lineage>
</organism>
<evidence type="ECO:0000256" key="1">
    <source>
        <dbReference type="SAM" id="MobiDB-lite"/>
    </source>
</evidence>
<evidence type="ECO:0000313" key="2">
    <source>
        <dbReference type="EMBL" id="BBY65992.1"/>
    </source>
</evidence>
<gene>
    <name evidence="2" type="ORF">MHEL_42350</name>
</gene>
<dbReference type="AlphaFoldDB" id="A0A7I7T9Q2"/>
<dbReference type="Proteomes" id="UP000467148">
    <property type="component" value="Chromosome"/>
</dbReference>
<dbReference type="EMBL" id="AP022596">
    <property type="protein sequence ID" value="BBY65992.1"/>
    <property type="molecule type" value="Genomic_DNA"/>
</dbReference>
<proteinExistence type="predicted"/>
<dbReference type="KEGG" id="mhev:MHEL_42350"/>
<protein>
    <submittedName>
        <fullName evidence="2">Uncharacterized protein</fullName>
    </submittedName>
</protein>